<keyword evidence="1" id="KW-1133">Transmembrane helix</keyword>
<accession>A0A7X0BW26</accession>
<comment type="caution">
    <text evidence="2">The sequence shown here is derived from an EMBL/GenBank/DDBJ whole genome shotgun (WGS) entry which is preliminary data.</text>
</comment>
<proteinExistence type="predicted"/>
<keyword evidence="3" id="KW-1185">Reference proteome</keyword>
<evidence type="ECO:0000256" key="1">
    <source>
        <dbReference type="SAM" id="Phobius"/>
    </source>
</evidence>
<keyword evidence="1" id="KW-0812">Transmembrane</keyword>
<name>A0A7X0BW26_9PSED</name>
<reference evidence="2 3" key="1">
    <citation type="submission" date="2020-08" db="EMBL/GenBank/DDBJ databases">
        <title>Functional genomics of gut bacteria from endangered species of beetles.</title>
        <authorList>
            <person name="Carlos-Shanley C."/>
        </authorList>
    </citation>
    <scope>NUCLEOTIDE SEQUENCE [LARGE SCALE GENOMIC DNA]</scope>
    <source>
        <strain evidence="2 3">S00202</strain>
    </source>
</reference>
<dbReference type="RefSeq" id="WP_260407237.1">
    <property type="nucleotide sequence ID" value="NZ_JACHLL010000007.1"/>
</dbReference>
<keyword evidence="1" id="KW-0472">Membrane</keyword>
<dbReference type="AlphaFoldDB" id="A0A7X0BW26"/>
<gene>
    <name evidence="2" type="ORF">HNP49_003429</name>
</gene>
<feature type="transmembrane region" description="Helical" evidence="1">
    <location>
        <begin position="32"/>
        <end position="51"/>
    </location>
</feature>
<sequence>MTLLRFLLCLFTFIGALAAAGALVICVLLMLRFPPLLVAVVLACWILCKLLKAFRKPAQPEPPVLRDSEA</sequence>
<organism evidence="2 3">
    <name type="scientific">Pseudomonas fluvialis</name>
    <dbReference type="NCBI Taxonomy" id="1793966"/>
    <lineage>
        <taxon>Bacteria</taxon>
        <taxon>Pseudomonadati</taxon>
        <taxon>Pseudomonadota</taxon>
        <taxon>Gammaproteobacteria</taxon>
        <taxon>Pseudomonadales</taxon>
        <taxon>Pseudomonadaceae</taxon>
        <taxon>Pseudomonas</taxon>
    </lineage>
</organism>
<evidence type="ECO:0000313" key="3">
    <source>
        <dbReference type="Proteomes" id="UP000557193"/>
    </source>
</evidence>
<evidence type="ECO:0000313" key="2">
    <source>
        <dbReference type="EMBL" id="MBB6343231.1"/>
    </source>
</evidence>
<dbReference type="EMBL" id="JACHLL010000007">
    <property type="protein sequence ID" value="MBB6343231.1"/>
    <property type="molecule type" value="Genomic_DNA"/>
</dbReference>
<dbReference type="Proteomes" id="UP000557193">
    <property type="component" value="Unassembled WGS sequence"/>
</dbReference>
<protein>
    <submittedName>
        <fullName evidence="2">Uncharacterized protein</fullName>
    </submittedName>
</protein>